<protein>
    <submittedName>
        <fullName evidence="2">Uncharacterized protein</fullName>
    </submittedName>
</protein>
<evidence type="ECO:0000313" key="2">
    <source>
        <dbReference type="Ensembl" id="ENSSHAP00000043828.1"/>
    </source>
</evidence>
<evidence type="ECO:0000313" key="3">
    <source>
        <dbReference type="Proteomes" id="UP000007648"/>
    </source>
</evidence>
<dbReference type="AlphaFoldDB" id="A0A7N4PX40"/>
<organism evidence="2 3">
    <name type="scientific">Sarcophilus harrisii</name>
    <name type="common">Tasmanian devil</name>
    <name type="synonym">Sarcophilus laniarius</name>
    <dbReference type="NCBI Taxonomy" id="9305"/>
    <lineage>
        <taxon>Eukaryota</taxon>
        <taxon>Metazoa</taxon>
        <taxon>Chordata</taxon>
        <taxon>Craniata</taxon>
        <taxon>Vertebrata</taxon>
        <taxon>Euteleostomi</taxon>
        <taxon>Mammalia</taxon>
        <taxon>Metatheria</taxon>
        <taxon>Dasyuromorphia</taxon>
        <taxon>Dasyuridae</taxon>
        <taxon>Sarcophilus</taxon>
    </lineage>
</organism>
<dbReference type="GeneTree" id="ENSGT00960000191655"/>
<accession>A0A7N4PX40</accession>
<name>A0A7N4PX40_SARHA</name>
<proteinExistence type="predicted"/>
<reference evidence="2 3" key="1">
    <citation type="journal article" date="2011" name="Proc. Natl. Acad. Sci. U.S.A.">
        <title>Genetic diversity and population structure of the endangered marsupial Sarcophilus harrisii (Tasmanian devil).</title>
        <authorList>
            <person name="Miller W."/>
            <person name="Hayes V.M."/>
            <person name="Ratan A."/>
            <person name="Petersen D.C."/>
            <person name="Wittekindt N.E."/>
            <person name="Miller J."/>
            <person name="Walenz B."/>
            <person name="Knight J."/>
            <person name="Qi J."/>
            <person name="Zhao F."/>
            <person name="Wang Q."/>
            <person name="Bedoya-Reina O.C."/>
            <person name="Katiyar N."/>
            <person name="Tomsho L.P."/>
            <person name="Kasson L.M."/>
            <person name="Hardie R.A."/>
            <person name="Woodbridge P."/>
            <person name="Tindall E.A."/>
            <person name="Bertelsen M.F."/>
            <person name="Dixon D."/>
            <person name="Pyecroft S."/>
            <person name="Helgen K.M."/>
            <person name="Lesk A.M."/>
            <person name="Pringle T.H."/>
            <person name="Patterson N."/>
            <person name="Zhang Y."/>
            <person name="Kreiss A."/>
            <person name="Woods G.M."/>
            <person name="Jones M.E."/>
            <person name="Schuster S.C."/>
        </authorList>
    </citation>
    <scope>NUCLEOTIDE SEQUENCE [LARGE SCALE GENOMIC DNA]</scope>
</reference>
<sequence length="88" mass="9533">MASSPSGPQEKKGTLNSHNPPTPAVSAVLTRSEEYLVRISTELTNEALMGAQYPIGSDLPKELKKLDQGTQMSRHVPPTTRTKGTDTR</sequence>
<dbReference type="InParanoid" id="A0A7N4PX40"/>
<dbReference type="Ensembl" id="ENSSHAT00000042316.1">
    <property type="protein sequence ID" value="ENSSHAP00000043828.1"/>
    <property type="gene ID" value="ENSSHAG00000025537.1"/>
</dbReference>
<reference evidence="2" key="3">
    <citation type="submission" date="2025-09" db="UniProtKB">
        <authorList>
            <consortium name="Ensembl"/>
        </authorList>
    </citation>
    <scope>IDENTIFICATION</scope>
</reference>
<feature type="region of interest" description="Disordered" evidence="1">
    <location>
        <begin position="1"/>
        <end position="25"/>
    </location>
</feature>
<gene>
    <name evidence="2" type="primary">LOC100929721</name>
</gene>
<evidence type="ECO:0000256" key="1">
    <source>
        <dbReference type="SAM" id="MobiDB-lite"/>
    </source>
</evidence>
<keyword evidence="3" id="KW-1185">Reference proteome</keyword>
<feature type="region of interest" description="Disordered" evidence="1">
    <location>
        <begin position="66"/>
        <end position="88"/>
    </location>
</feature>
<dbReference type="Proteomes" id="UP000007648">
    <property type="component" value="Unassembled WGS sequence"/>
</dbReference>
<reference evidence="2" key="2">
    <citation type="submission" date="2025-08" db="UniProtKB">
        <authorList>
            <consortium name="Ensembl"/>
        </authorList>
    </citation>
    <scope>IDENTIFICATION</scope>
</reference>